<protein>
    <submittedName>
        <fullName evidence="1">Uncharacterized protein</fullName>
    </submittedName>
</protein>
<dbReference type="PANTHER" id="PTHR31025">
    <property type="entry name" value="SI:CH211-196P9.1-RELATED"/>
    <property type="match status" value="1"/>
</dbReference>
<sequence>MALIRQKMELTFSLRRKEIVEMQPLVKEVQQRWPALFSEQQTFMGALDACSIKLIRLFRARKTSFNNEMDALLKRFDNQVSDVVQHRRTICLEGLPVFVRDTASKLFVTCLDTDPLERSIQGVKVGILVVLEDYTGHASEHTVVNTAVVLEEDVILSDRPDIVTACAYLFGLLYGLNIEFPKEHRTCLSGRVSSLRTCLFSQDVSLSVFTCLSRTCLSGRVSSLRTCLFLRTCLSQDVSLLSGRVSQDVSLLSGRVSSLRTCLFSQDVSLLSGRVSSLRTCLFSQDVSLLSGRVSSLRTCLFSQDVSLLSGRVSSLRTCLFSQDVSLLFV</sequence>
<dbReference type="EMBL" id="JBBPFD010000015">
    <property type="protein sequence ID" value="KAK7895698.1"/>
    <property type="molecule type" value="Genomic_DNA"/>
</dbReference>
<organism evidence="1 2">
    <name type="scientific">Mugilogobius chulae</name>
    <name type="common">yellowstripe goby</name>
    <dbReference type="NCBI Taxonomy" id="88201"/>
    <lineage>
        <taxon>Eukaryota</taxon>
        <taxon>Metazoa</taxon>
        <taxon>Chordata</taxon>
        <taxon>Craniata</taxon>
        <taxon>Vertebrata</taxon>
        <taxon>Euteleostomi</taxon>
        <taxon>Actinopterygii</taxon>
        <taxon>Neopterygii</taxon>
        <taxon>Teleostei</taxon>
        <taxon>Neoteleostei</taxon>
        <taxon>Acanthomorphata</taxon>
        <taxon>Gobiaria</taxon>
        <taxon>Gobiiformes</taxon>
        <taxon>Gobioidei</taxon>
        <taxon>Gobiidae</taxon>
        <taxon>Gobionellinae</taxon>
        <taxon>Mugilogobius</taxon>
    </lineage>
</organism>
<keyword evidence="2" id="KW-1185">Reference proteome</keyword>
<dbReference type="AlphaFoldDB" id="A0AAW0NLS1"/>
<name>A0AAW0NLS1_9GOBI</name>
<evidence type="ECO:0000313" key="1">
    <source>
        <dbReference type="EMBL" id="KAK7895698.1"/>
    </source>
</evidence>
<dbReference type="PANTHER" id="PTHR31025:SF27">
    <property type="entry name" value="SI:CH211-193K19.2-RELATED"/>
    <property type="match status" value="1"/>
</dbReference>
<comment type="caution">
    <text evidence="1">The sequence shown here is derived from an EMBL/GenBank/DDBJ whole genome shotgun (WGS) entry which is preliminary data.</text>
</comment>
<gene>
    <name evidence="1" type="ORF">WMY93_021023</name>
</gene>
<dbReference type="Proteomes" id="UP001460270">
    <property type="component" value="Unassembled WGS sequence"/>
</dbReference>
<reference evidence="2" key="1">
    <citation type="submission" date="2024-04" db="EMBL/GenBank/DDBJ databases">
        <title>Salinicola lusitanus LLJ914,a marine bacterium isolated from the Okinawa Trough.</title>
        <authorList>
            <person name="Li J."/>
        </authorList>
    </citation>
    <scope>NUCLEOTIDE SEQUENCE [LARGE SCALE GENOMIC DNA]</scope>
</reference>
<accession>A0AAW0NLS1</accession>
<evidence type="ECO:0000313" key="2">
    <source>
        <dbReference type="Proteomes" id="UP001460270"/>
    </source>
</evidence>
<proteinExistence type="predicted"/>